<sequence length="145" mass="16499">MLLGDSDGNRYTPFIIFKVKPSKDSAIQQENDSSRYGFGVRNWKDVCNIRAETELEVFGNSKGWWNEKLSIAFLKFHFASRVLKDYVLLLWGDFSGHWTASVRKYAVEFNVVLLKVPPHATPVSQPADVTWNFPLKKSSPSAMLA</sequence>
<gene>
    <name evidence="2" type="primary">SMIM13_6</name>
    <name evidence="2" type="ORF">V7S43_015800</name>
</gene>
<dbReference type="Pfam" id="PF03184">
    <property type="entry name" value="DDE_1"/>
    <property type="match status" value="1"/>
</dbReference>
<evidence type="ECO:0000313" key="2">
    <source>
        <dbReference type="EMBL" id="KAL3659222.1"/>
    </source>
</evidence>
<dbReference type="InterPro" id="IPR004875">
    <property type="entry name" value="DDE_SF_endonuclease_dom"/>
</dbReference>
<organism evidence="2 3">
    <name type="scientific">Phytophthora oleae</name>
    <dbReference type="NCBI Taxonomy" id="2107226"/>
    <lineage>
        <taxon>Eukaryota</taxon>
        <taxon>Sar</taxon>
        <taxon>Stramenopiles</taxon>
        <taxon>Oomycota</taxon>
        <taxon>Peronosporomycetes</taxon>
        <taxon>Peronosporales</taxon>
        <taxon>Peronosporaceae</taxon>
        <taxon>Phytophthora</taxon>
    </lineage>
</organism>
<name>A0ABD3EXE6_9STRA</name>
<dbReference type="Proteomes" id="UP001632037">
    <property type="component" value="Unassembled WGS sequence"/>
</dbReference>
<evidence type="ECO:0000259" key="1">
    <source>
        <dbReference type="Pfam" id="PF03184"/>
    </source>
</evidence>
<reference evidence="2 3" key="1">
    <citation type="submission" date="2024-09" db="EMBL/GenBank/DDBJ databases">
        <title>Genome sequencing and assembly of Phytophthora oleae, isolate VK10A, causative agent of rot of olive drupes.</title>
        <authorList>
            <person name="Conti Taguali S."/>
            <person name="Riolo M."/>
            <person name="La Spada F."/>
            <person name="Cacciola S.O."/>
            <person name="Dionisio G."/>
        </authorList>
    </citation>
    <scope>NUCLEOTIDE SEQUENCE [LARGE SCALE GENOMIC DNA]</scope>
    <source>
        <strain evidence="2 3">VK10A</strain>
    </source>
</reference>
<dbReference type="EMBL" id="JBIMZQ010000048">
    <property type="protein sequence ID" value="KAL3659222.1"/>
    <property type="molecule type" value="Genomic_DNA"/>
</dbReference>
<dbReference type="AlphaFoldDB" id="A0ABD3EXE6"/>
<accession>A0ABD3EXE6</accession>
<evidence type="ECO:0000313" key="3">
    <source>
        <dbReference type="Proteomes" id="UP001632037"/>
    </source>
</evidence>
<protein>
    <submittedName>
        <fullName evidence="2">Source PGD</fullName>
    </submittedName>
</protein>
<keyword evidence="3" id="KW-1185">Reference proteome</keyword>
<comment type="caution">
    <text evidence="2">The sequence shown here is derived from an EMBL/GenBank/DDBJ whole genome shotgun (WGS) entry which is preliminary data.</text>
</comment>
<proteinExistence type="predicted"/>
<feature type="domain" description="DDE-1" evidence="1">
    <location>
        <begin position="29"/>
        <end position="137"/>
    </location>
</feature>